<dbReference type="GO" id="GO:0003691">
    <property type="term" value="F:double-stranded telomeric DNA binding"/>
    <property type="evidence" value="ECO:0007669"/>
    <property type="project" value="TreeGrafter"/>
</dbReference>
<dbReference type="GO" id="GO:0046872">
    <property type="term" value="F:metal ion binding"/>
    <property type="evidence" value="ECO:0007669"/>
    <property type="project" value="UniProtKB-KW"/>
</dbReference>
<dbReference type="GO" id="GO:0030870">
    <property type="term" value="C:Mre11 complex"/>
    <property type="evidence" value="ECO:0007669"/>
    <property type="project" value="TreeGrafter"/>
</dbReference>
<protein>
    <submittedName>
        <fullName evidence="13">AAA_23 domain-containing protein</fullName>
    </submittedName>
</protein>
<dbReference type="EMBL" id="UYRW01010231">
    <property type="protein sequence ID" value="VDM98593.1"/>
    <property type="molecule type" value="Genomic_DNA"/>
</dbReference>
<dbReference type="GO" id="GO:0043047">
    <property type="term" value="F:single-stranded telomeric DNA binding"/>
    <property type="evidence" value="ECO:0007669"/>
    <property type="project" value="TreeGrafter"/>
</dbReference>
<dbReference type="Gene3D" id="3.40.50.300">
    <property type="entry name" value="P-loop containing nucleotide triphosphate hydrolases"/>
    <property type="match status" value="1"/>
</dbReference>
<reference evidence="13" key="1">
    <citation type="submission" date="2016-06" db="UniProtKB">
        <authorList>
            <consortium name="WormBaseParasite"/>
        </authorList>
    </citation>
    <scope>IDENTIFICATION</scope>
</reference>
<dbReference type="GO" id="GO:0007004">
    <property type="term" value="P:telomere maintenance via telomerase"/>
    <property type="evidence" value="ECO:0007669"/>
    <property type="project" value="TreeGrafter"/>
</dbReference>
<evidence type="ECO:0000256" key="2">
    <source>
        <dbReference type="ARBA" id="ARBA00004123"/>
    </source>
</evidence>
<evidence type="ECO:0000313" key="12">
    <source>
        <dbReference type="Proteomes" id="UP000271087"/>
    </source>
</evidence>
<reference evidence="11 12" key="2">
    <citation type="submission" date="2018-08" db="EMBL/GenBank/DDBJ databases">
        <authorList>
            <person name="Laetsch R D."/>
            <person name="Stevens L."/>
            <person name="Kumar S."/>
            <person name="Blaxter L. M."/>
        </authorList>
    </citation>
    <scope>NUCLEOTIDE SEQUENCE [LARGE SCALE GENOMIC DNA]</scope>
</reference>
<keyword evidence="5" id="KW-0158">Chromosome</keyword>
<dbReference type="GO" id="GO:0000794">
    <property type="term" value="C:condensed nuclear chromosome"/>
    <property type="evidence" value="ECO:0007669"/>
    <property type="project" value="TreeGrafter"/>
</dbReference>
<evidence type="ECO:0000256" key="9">
    <source>
        <dbReference type="ARBA" id="ARBA00049360"/>
    </source>
</evidence>
<sequence>MSLLDTVELQGIRSIGVGPQNANVIEFLSPLTIICGPNGAGKTTIIEALKYVTTGELPKGSFQTFIHDMRLADRSRVDASVKLKFKDIRGRSCVVTRRIMQSKGAKGKITNKSEESTIAIEKEPGEWKSLSSKVVDCRKE</sequence>
<evidence type="ECO:0000256" key="4">
    <source>
        <dbReference type="ARBA" id="ARBA00009439"/>
    </source>
</evidence>
<dbReference type="WBParaSite" id="nOo.2.0.1.t12302-RA">
    <property type="protein sequence ID" value="nOo.2.0.1.t12302-RA"/>
    <property type="gene ID" value="nOo.2.0.1.g12302"/>
</dbReference>
<name>A0A182EVV9_ONCOC</name>
<evidence type="ECO:0000256" key="8">
    <source>
        <dbReference type="ARBA" id="ARBA00023242"/>
    </source>
</evidence>
<dbReference type="Pfam" id="PF13476">
    <property type="entry name" value="AAA_23"/>
    <property type="match status" value="1"/>
</dbReference>
<keyword evidence="7" id="KW-0862">Zinc</keyword>
<evidence type="ECO:0000256" key="1">
    <source>
        <dbReference type="ARBA" id="ARBA00001947"/>
    </source>
</evidence>
<evidence type="ECO:0000256" key="5">
    <source>
        <dbReference type="ARBA" id="ARBA00022454"/>
    </source>
</evidence>
<dbReference type="AlphaFoldDB" id="A0A182EVV9"/>
<keyword evidence="6" id="KW-0479">Metal-binding</keyword>
<dbReference type="OrthoDB" id="18797at2759"/>
<evidence type="ECO:0000256" key="3">
    <source>
        <dbReference type="ARBA" id="ARBA00004286"/>
    </source>
</evidence>
<gene>
    <name evidence="11" type="ORF">NOO_LOCUS12302</name>
</gene>
<comment type="subcellular location">
    <subcellularLocation>
        <location evidence="3">Chromosome</location>
    </subcellularLocation>
    <subcellularLocation>
        <location evidence="2">Nucleus</location>
    </subcellularLocation>
</comment>
<dbReference type="Proteomes" id="UP000271087">
    <property type="component" value="Unassembled WGS sequence"/>
</dbReference>
<keyword evidence="8" id="KW-0539">Nucleus</keyword>
<comment type="similarity">
    <text evidence="4">Belongs to the SMC family. RAD50 subfamily.</text>
</comment>
<dbReference type="GO" id="GO:0051880">
    <property type="term" value="F:G-quadruplex DNA binding"/>
    <property type="evidence" value="ECO:0007669"/>
    <property type="project" value="TreeGrafter"/>
</dbReference>
<evidence type="ECO:0000256" key="6">
    <source>
        <dbReference type="ARBA" id="ARBA00022723"/>
    </source>
</evidence>
<dbReference type="GO" id="GO:0016887">
    <property type="term" value="F:ATP hydrolysis activity"/>
    <property type="evidence" value="ECO:0007669"/>
    <property type="project" value="InterPro"/>
</dbReference>
<evidence type="ECO:0000313" key="13">
    <source>
        <dbReference type="WBParaSite" id="nOo.2.0.1.t12302-RA"/>
    </source>
</evidence>
<dbReference type="GO" id="GO:0000722">
    <property type="term" value="P:telomere maintenance via recombination"/>
    <property type="evidence" value="ECO:0007669"/>
    <property type="project" value="TreeGrafter"/>
</dbReference>
<comment type="cofactor">
    <cofactor evidence="1">
        <name>Zn(2+)</name>
        <dbReference type="ChEBI" id="CHEBI:29105"/>
    </cofactor>
</comment>
<dbReference type="InterPro" id="IPR027417">
    <property type="entry name" value="P-loop_NTPase"/>
</dbReference>
<dbReference type="GO" id="GO:0006302">
    <property type="term" value="P:double-strand break repair"/>
    <property type="evidence" value="ECO:0007669"/>
    <property type="project" value="InterPro"/>
</dbReference>
<dbReference type="PANTHER" id="PTHR18867">
    <property type="entry name" value="RAD50"/>
    <property type="match status" value="1"/>
</dbReference>
<dbReference type="STRING" id="42157.A0A182EVV9"/>
<keyword evidence="12" id="KW-1185">Reference proteome</keyword>
<proteinExistence type="inferred from homology"/>
<evidence type="ECO:0000256" key="7">
    <source>
        <dbReference type="ARBA" id="ARBA00022833"/>
    </source>
</evidence>
<dbReference type="SUPFAM" id="SSF52540">
    <property type="entry name" value="P-loop containing nucleoside triphosphate hydrolases"/>
    <property type="match status" value="1"/>
</dbReference>
<comment type="catalytic activity">
    <reaction evidence="9">
        <text>ATP + H2O = ADP + phosphate + H(+)</text>
        <dbReference type="Rhea" id="RHEA:13065"/>
        <dbReference type="ChEBI" id="CHEBI:15377"/>
        <dbReference type="ChEBI" id="CHEBI:15378"/>
        <dbReference type="ChEBI" id="CHEBI:30616"/>
        <dbReference type="ChEBI" id="CHEBI:43474"/>
        <dbReference type="ChEBI" id="CHEBI:456216"/>
    </reaction>
</comment>
<dbReference type="PANTHER" id="PTHR18867:SF12">
    <property type="entry name" value="DNA REPAIR PROTEIN RAD50"/>
    <property type="match status" value="1"/>
</dbReference>
<dbReference type="GO" id="GO:0070192">
    <property type="term" value="P:chromosome organization involved in meiotic cell cycle"/>
    <property type="evidence" value="ECO:0007669"/>
    <property type="project" value="TreeGrafter"/>
</dbReference>
<evidence type="ECO:0000313" key="11">
    <source>
        <dbReference type="EMBL" id="VDM98593.1"/>
    </source>
</evidence>
<evidence type="ECO:0000259" key="10">
    <source>
        <dbReference type="Pfam" id="PF13476"/>
    </source>
</evidence>
<feature type="domain" description="Rad50/SbcC-type AAA" evidence="10">
    <location>
        <begin position="7"/>
        <end position="122"/>
    </location>
</feature>
<dbReference type="InterPro" id="IPR038729">
    <property type="entry name" value="Rad50/SbcC_AAA"/>
</dbReference>
<accession>A0A182EVV9</accession>
<organism evidence="13">
    <name type="scientific">Onchocerca ochengi</name>
    <name type="common">Filarial nematode worm</name>
    <dbReference type="NCBI Taxonomy" id="42157"/>
    <lineage>
        <taxon>Eukaryota</taxon>
        <taxon>Metazoa</taxon>
        <taxon>Ecdysozoa</taxon>
        <taxon>Nematoda</taxon>
        <taxon>Chromadorea</taxon>
        <taxon>Rhabditida</taxon>
        <taxon>Spirurina</taxon>
        <taxon>Spiruromorpha</taxon>
        <taxon>Filarioidea</taxon>
        <taxon>Onchocercidae</taxon>
        <taxon>Onchocerca</taxon>
    </lineage>
</organism>